<dbReference type="RefSeq" id="WP_212966657.1">
    <property type="nucleotide sequence ID" value="NZ_BORB01000024.1"/>
</dbReference>
<feature type="domain" description="DUF3048" evidence="3">
    <location>
        <begin position="54"/>
        <end position="194"/>
    </location>
</feature>
<evidence type="ECO:0000256" key="1">
    <source>
        <dbReference type="SAM" id="MobiDB-lite"/>
    </source>
</evidence>
<feature type="chain" id="PRO_5046422242" evidence="2">
    <location>
        <begin position="21"/>
        <end position="345"/>
    </location>
</feature>
<dbReference type="SUPFAM" id="SSF159774">
    <property type="entry name" value="YerB-like"/>
    <property type="match status" value="1"/>
</dbReference>
<keyword evidence="5" id="KW-0449">Lipoprotein</keyword>
<feature type="domain" description="DUF3048" evidence="4">
    <location>
        <begin position="222"/>
        <end position="332"/>
    </location>
</feature>
<feature type="region of interest" description="Disordered" evidence="1">
    <location>
        <begin position="26"/>
        <end position="56"/>
    </location>
</feature>
<dbReference type="EMBL" id="BORB01000024">
    <property type="protein sequence ID" value="GIN58450.1"/>
    <property type="molecule type" value="Genomic_DNA"/>
</dbReference>
<dbReference type="InterPro" id="IPR021416">
    <property type="entry name" value="DUF3048_N"/>
</dbReference>
<proteinExistence type="predicted"/>
<dbReference type="Pfam" id="PF11258">
    <property type="entry name" value="DUF3048"/>
    <property type="match status" value="1"/>
</dbReference>
<feature type="signal peptide" evidence="2">
    <location>
        <begin position="1"/>
        <end position="20"/>
    </location>
</feature>
<sequence>MFSKRRRTCILLLVIGLVLAACGDNEKEEQQTDSGSDGPASETEKEQSSFRYPLTGLPTETASTQRAIAVTVNNHPIARPQSGLSQADIVYELLAEGSITRFLAIYQSELPERIGPIRSSRDYFIDIAKGFQSLYIAHGYSPSAKKRLLSGEIDQLNGIQYDGTLFKRSSDRQAPHNSYITQGNIVKGAENEGYELDTPPEPLEFLTNEEVESLEGDQVGAIQVSYSQNDQFISNYEYDQENEKYTRTSNGEQTIDSETEEPVLLDNVIVIETEHQVMDSKGRRAIDLTSGGKALLFQKGLVREIEWKDFDGRPLPYEDGLPAKLVPGKTWISIIPSLDIVSYNK</sequence>
<evidence type="ECO:0000259" key="3">
    <source>
        <dbReference type="Pfam" id="PF11258"/>
    </source>
</evidence>
<dbReference type="InterPro" id="IPR035328">
    <property type="entry name" value="DUF3048_C"/>
</dbReference>
<keyword evidence="6" id="KW-1185">Reference proteome</keyword>
<accession>A0ABQ4KKG5</accession>
<protein>
    <submittedName>
        <fullName evidence="5">Lipoprotein YerB</fullName>
    </submittedName>
</protein>
<reference evidence="5 6" key="1">
    <citation type="submission" date="2021-03" db="EMBL/GenBank/DDBJ databases">
        <title>Antimicrobial resistance genes in bacteria isolated from Japanese honey, and their potential for conferring macrolide and lincosamide resistance in the American foulbrood pathogen Paenibacillus larvae.</title>
        <authorList>
            <person name="Okamoto M."/>
            <person name="Kumagai M."/>
            <person name="Kanamori H."/>
            <person name="Takamatsu D."/>
        </authorList>
    </citation>
    <scope>NUCLEOTIDE SEQUENCE [LARGE SCALE GENOMIC DNA]</scope>
    <source>
        <strain evidence="5 6">J8TS2</strain>
    </source>
</reference>
<dbReference type="PROSITE" id="PS51257">
    <property type="entry name" value="PROKAR_LIPOPROTEIN"/>
    <property type="match status" value="1"/>
</dbReference>
<dbReference type="InterPro" id="IPR023158">
    <property type="entry name" value="YerB-like_sf"/>
</dbReference>
<dbReference type="Gene3D" id="3.50.90.10">
    <property type="entry name" value="YerB-like"/>
    <property type="match status" value="1"/>
</dbReference>
<organism evidence="5 6">
    <name type="scientific">Lederbergia ruris</name>
    <dbReference type="NCBI Taxonomy" id="217495"/>
    <lineage>
        <taxon>Bacteria</taxon>
        <taxon>Bacillati</taxon>
        <taxon>Bacillota</taxon>
        <taxon>Bacilli</taxon>
        <taxon>Bacillales</taxon>
        <taxon>Bacillaceae</taxon>
        <taxon>Lederbergia</taxon>
    </lineage>
</organism>
<evidence type="ECO:0000313" key="5">
    <source>
        <dbReference type="EMBL" id="GIN58450.1"/>
    </source>
</evidence>
<gene>
    <name evidence="5" type="primary">yerB</name>
    <name evidence="5" type="ORF">J8TS2_27690</name>
</gene>
<comment type="caution">
    <text evidence="5">The sequence shown here is derived from an EMBL/GenBank/DDBJ whole genome shotgun (WGS) entry which is preliminary data.</text>
</comment>
<name>A0ABQ4KKG5_9BACI</name>
<dbReference type="Proteomes" id="UP000679950">
    <property type="component" value="Unassembled WGS sequence"/>
</dbReference>
<evidence type="ECO:0000256" key="2">
    <source>
        <dbReference type="SAM" id="SignalP"/>
    </source>
</evidence>
<evidence type="ECO:0000259" key="4">
    <source>
        <dbReference type="Pfam" id="PF17479"/>
    </source>
</evidence>
<keyword evidence="2" id="KW-0732">Signal</keyword>
<evidence type="ECO:0000313" key="6">
    <source>
        <dbReference type="Proteomes" id="UP000679950"/>
    </source>
</evidence>
<dbReference type="Pfam" id="PF17479">
    <property type="entry name" value="DUF3048_C"/>
    <property type="match status" value="1"/>
</dbReference>